<dbReference type="EMBL" id="CABVJH010000003">
    <property type="protein sequence ID" value="VVQ31045.1"/>
    <property type="molecule type" value="Genomic_DNA"/>
</dbReference>
<accession>A0A5E7W952</accession>
<dbReference type="Proteomes" id="UP000325645">
    <property type="component" value="Unassembled WGS sequence"/>
</dbReference>
<evidence type="ECO:0000256" key="1">
    <source>
        <dbReference type="SAM" id="MobiDB-lite"/>
    </source>
</evidence>
<reference evidence="2 3" key="1">
    <citation type="submission" date="2019-09" db="EMBL/GenBank/DDBJ databases">
        <authorList>
            <person name="Chandra G."/>
            <person name="Truman W A."/>
        </authorList>
    </citation>
    <scope>NUCLEOTIDE SEQUENCE [LARGE SCALE GENOMIC DNA]</scope>
    <source>
        <strain evidence="2">PS943</strain>
    </source>
</reference>
<proteinExistence type="predicted"/>
<evidence type="ECO:0000313" key="3">
    <source>
        <dbReference type="Proteomes" id="UP000325645"/>
    </source>
</evidence>
<sequence>MSIPCNDLPDMQIDTSLTSPKGSAAAQRALDYYLKPAV</sequence>
<evidence type="ECO:0000313" key="2">
    <source>
        <dbReference type="EMBL" id="VVQ31045.1"/>
    </source>
</evidence>
<feature type="region of interest" description="Disordered" evidence="1">
    <location>
        <begin position="1"/>
        <end position="20"/>
    </location>
</feature>
<protein>
    <submittedName>
        <fullName evidence="2">Uncharacterized protein</fullName>
    </submittedName>
</protein>
<organism evidence="2 3">
    <name type="scientific">Pseudomonas fluorescens</name>
    <dbReference type="NCBI Taxonomy" id="294"/>
    <lineage>
        <taxon>Bacteria</taxon>
        <taxon>Pseudomonadati</taxon>
        <taxon>Pseudomonadota</taxon>
        <taxon>Gammaproteobacteria</taxon>
        <taxon>Pseudomonadales</taxon>
        <taxon>Pseudomonadaceae</taxon>
        <taxon>Pseudomonas</taxon>
    </lineage>
</organism>
<name>A0A5E7W952_PSEFL</name>
<gene>
    <name evidence="2" type="ORF">PS943_02145</name>
</gene>
<dbReference type="AlphaFoldDB" id="A0A5E7W952"/>